<evidence type="ECO:0000313" key="3">
    <source>
        <dbReference type="Proteomes" id="UP000765509"/>
    </source>
</evidence>
<gene>
    <name evidence="2" type="ORF">O181_031020</name>
</gene>
<dbReference type="EMBL" id="AVOT02011013">
    <property type="protein sequence ID" value="MBW0491305.1"/>
    <property type="molecule type" value="Genomic_DNA"/>
</dbReference>
<protein>
    <submittedName>
        <fullName evidence="2">Uncharacterized protein</fullName>
    </submittedName>
</protein>
<keyword evidence="3" id="KW-1185">Reference proteome</keyword>
<feature type="region of interest" description="Disordered" evidence="1">
    <location>
        <begin position="1"/>
        <end position="32"/>
    </location>
</feature>
<organism evidence="2 3">
    <name type="scientific">Austropuccinia psidii MF-1</name>
    <dbReference type="NCBI Taxonomy" id="1389203"/>
    <lineage>
        <taxon>Eukaryota</taxon>
        <taxon>Fungi</taxon>
        <taxon>Dikarya</taxon>
        <taxon>Basidiomycota</taxon>
        <taxon>Pucciniomycotina</taxon>
        <taxon>Pucciniomycetes</taxon>
        <taxon>Pucciniales</taxon>
        <taxon>Sphaerophragmiaceae</taxon>
        <taxon>Austropuccinia</taxon>
    </lineage>
</organism>
<accession>A0A9Q3H6S9</accession>
<evidence type="ECO:0000256" key="1">
    <source>
        <dbReference type="SAM" id="MobiDB-lite"/>
    </source>
</evidence>
<proteinExistence type="predicted"/>
<reference evidence="2" key="1">
    <citation type="submission" date="2021-03" db="EMBL/GenBank/DDBJ databases">
        <title>Draft genome sequence of rust myrtle Austropuccinia psidii MF-1, a brazilian biotype.</title>
        <authorList>
            <person name="Quecine M.C."/>
            <person name="Pachon D.M.R."/>
            <person name="Bonatelli M.L."/>
            <person name="Correr F.H."/>
            <person name="Franceschini L.M."/>
            <person name="Leite T.F."/>
            <person name="Margarido G.R.A."/>
            <person name="Almeida C.A."/>
            <person name="Ferrarezi J.A."/>
            <person name="Labate C.A."/>
        </authorList>
    </citation>
    <scope>NUCLEOTIDE SEQUENCE</scope>
    <source>
        <strain evidence="2">MF-1</strain>
    </source>
</reference>
<name>A0A9Q3H6S9_9BASI</name>
<evidence type="ECO:0000313" key="2">
    <source>
        <dbReference type="EMBL" id="MBW0491305.1"/>
    </source>
</evidence>
<sequence length="110" mass="12381">MARRLWGSVKLNHNSPIPSTAGTENPPRFAISSQYPNRRPVPCWNAFSLPTIAPLTTSNSPQQNYHCHKITCSPHKAHLIFGQWHQAISIVMLPLGNRTNDPPRPRRLPS</sequence>
<dbReference type="Proteomes" id="UP000765509">
    <property type="component" value="Unassembled WGS sequence"/>
</dbReference>
<comment type="caution">
    <text evidence="2">The sequence shown here is derived from an EMBL/GenBank/DDBJ whole genome shotgun (WGS) entry which is preliminary data.</text>
</comment>
<feature type="compositionally biased region" description="Polar residues" evidence="1">
    <location>
        <begin position="11"/>
        <end position="23"/>
    </location>
</feature>
<dbReference type="AlphaFoldDB" id="A0A9Q3H6S9"/>